<dbReference type="EMBL" id="QFPX01000045">
    <property type="protein sequence ID" value="PZQ50023.1"/>
    <property type="molecule type" value="Genomic_DNA"/>
</dbReference>
<dbReference type="GO" id="GO:0003700">
    <property type="term" value="F:DNA-binding transcription factor activity"/>
    <property type="evidence" value="ECO:0007669"/>
    <property type="project" value="InterPro"/>
</dbReference>
<dbReference type="InterPro" id="IPR018060">
    <property type="entry name" value="HTH_AraC"/>
</dbReference>
<evidence type="ECO:0000259" key="4">
    <source>
        <dbReference type="PROSITE" id="PS01124"/>
    </source>
</evidence>
<name>A0A2W5Q5P0_9SPHN</name>
<dbReference type="PANTHER" id="PTHR46796:SF14">
    <property type="entry name" value="TRANSCRIPTIONAL REGULATORY PROTEIN"/>
    <property type="match status" value="1"/>
</dbReference>
<proteinExistence type="predicted"/>
<keyword evidence="3" id="KW-0804">Transcription</keyword>
<dbReference type="PANTHER" id="PTHR46796">
    <property type="entry name" value="HTH-TYPE TRANSCRIPTIONAL ACTIVATOR RHAS-RELATED"/>
    <property type="match status" value="1"/>
</dbReference>
<accession>A0A2W5Q5P0</accession>
<dbReference type="PROSITE" id="PS00041">
    <property type="entry name" value="HTH_ARAC_FAMILY_1"/>
    <property type="match status" value="1"/>
</dbReference>
<dbReference type="AlphaFoldDB" id="A0A2W5Q5P0"/>
<dbReference type="PRINTS" id="PR00032">
    <property type="entry name" value="HTHARAC"/>
</dbReference>
<dbReference type="InterPro" id="IPR009057">
    <property type="entry name" value="Homeodomain-like_sf"/>
</dbReference>
<dbReference type="InterPro" id="IPR020449">
    <property type="entry name" value="Tscrpt_reg_AraC-type_HTH"/>
</dbReference>
<evidence type="ECO:0000313" key="5">
    <source>
        <dbReference type="EMBL" id="PZQ50023.1"/>
    </source>
</evidence>
<feature type="domain" description="HTH araC/xylS-type" evidence="4">
    <location>
        <begin position="184"/>
        <end position="282"/>
    </location>
</feature>
<dbReference type="Pfam" id="PF12833">
    <property type="entry name" value="HTH_18"/>
    <property type="match status" value="1"/>
</dbReference>
<dbReference type="Gene3D" id="1.10.10.60">
    <property type="entry name" value="Homeodomain-like"/>
    <property type="match status" value="2"/>
</dbReference>
<gene>
    <name evidence="5" type="ORF">DI555_23325</name>
</gene>
<dbReference type="SUPFAM" id="SSF46689">
    <property type="entry name" value="Homeodomain-like"/>
    <property type="match status" value="2"/>
</dbReference>
<keyword evidence="2" id="KW-0238">DNA-binding</keyword>
<reference evidence="5 6" key="1">
    <citation type="submission" date="2017-08" db="EMBL/GenBank/DDBJ databases">
        <title>Infants hospitalized years apart are colonized by the same room-sourced microbial strains.</title>
        <authorList>
            <person name="Brooks B."/>
            <person name="Olm M.R."/>
            <person name="Firek B.A."/>
            <person name="Baker R."/>
            <person name="Thomas B.C."/>
            <person name="Morowitz M.J."/>
            <person name="Banfield J.F."/>
        </authorList>
    </citation>
    <scope>NUCLEOTIDE SEQUENCE [LARGE SCALE GENOMIC DNA]</scope>
    <source>
        <strain evidence="5">S2_005_002_R2_33</strain>
    </source>
</reference>
<dbReference type="InterPro" id="IPR050204">
    <property type="entry name" value="AraC_XylS_family_regulators"/>
</dbReference>
<evidence type="ECO:0000256" key="2">
    <source>
        <dbReference type="ARBA" id="ARBA00023125"/>
    </source>
</evidence>
<dbReference type="PROSITE" id="PS01124">
    <property type="entry name" value="HTH_ARAC_FAMILY_2"/>
    <property type="match status" value="1"/>
</dbReference>
<comment type="caution">
    <text evidence="5">The sequence shown here is derived from an EMBL/GenBank/DDBJ whole genome shotgun (WGS) entry which is preliminary data.</text>
</comment>
<evidence type="ECO:0000256" key="1">
    <source>
        <dbReference type="ARBA" id="ARBA00023015"/>
    </source>
</evidence>
<evidence type="ECO:0000256" key="3">
    <source>
        <dbReference type="ARBA" id="ARBA00023163"/>
    </source>
</evidence>
<dbReference type="GO" id="GO:0043565">
    <property type="term" value="F:sequence-specific DNA binding"/>
    <property type="evidence" value="ECO:0007669"/>
    <property type="project" value="InterPro"/>
</dbReference>
<organism evidence="5 6">
    <name type="scientific">Novosphingobium pentaromativorans</name>
    <dbReference type="NCBI Taxonomy" id="205844"/>
    <lineage>
        <taxon>Bacteria</taxon>
        <taxon>Pseudomonadati</taxon>
        <taxon>Pseudomonadota</taxon>
        <taxon>Alphaproteobacteria</taxon>
        <taxon>Sphingomonadales</taxon>
        <taxon>Sphingomonadaceae</taxon>
        <taxon>Novosphingobium</taxon>
    </lineage>
</organism>
<dbReference type="Proteomes" id="UP000249082">
    <property type="component" value="Unassembled WGS sequence"/>
</dbReference>
<keyword evidence="1" id="KW-0805">Transcription regulation</keyword>
<dbReference type="SMART" id="SM00342">
    <property type="entry name" value="HTH_ARAC"/>
    <property type="match status" value="1"/>
</dbReference>
<protein>
    <submittedName>
        <fullName evidence="5">AraC family transcriptional regulator</fullName>
    </submittedName>
</protein>
<evidence type="ECO:0000313" key="6">
    <source>
        <dbReference type="Proteomes" id="UP000249082"/>
    </source>
</evidence>
<dbReference type="InterPro" id="IPR018062">
    <property type="entry name" value="HTH_AraC-typ_CS"/>
</dbReference>
<sequence length="286" mass="31674">MEHILDTPPVLADQDLRGGTRLTRPWTHGALHAALPGLDTHVVMTYYGTAQQATWRQGSKRVESRTRRGSITLIPEGEDGRWDVEGPIEVSHVYLPDWRLQSAAEAMAVPHRVELIGRNCFDDPTSAQIMAILGKEAASSDAGASLFVEQAVDLLCTQLIRAHSSFGAAQAVAPRRGLANWQVRRINDYMIAHLDHAISLDELAGIVELSRFHFATSFRLATGMTPHEWLTSLRMNRARELLAHTELPIIAIALEVGFETPSAFSASFRKSAKMTPSAYRRETSTR</sequence>